<name>A0A6H0XX45_9PEZI</name>
<feature type="compositionally biased region" description="Polar residues" evidence="2">
    <location>
        <begin position="31"/>
        <end position="54"/>
    </location>
</feature>
<dbReference type="Proteomes" id="UP000503462">
    <property type="component" value="Chromosome 3"/>
</dbReference>
<feature type="region of interest" description="Disordered" evidence="2">
    <location>
        <begin position="74"/>
        <end position="117"/>
    </location>
</feature>
<dbReference type="GO" id="GO:0006397">
    <property type="term" value="P:mRNA processing"/>
    <property type="evidence" value="ECO:0007669"/>
    <property type="project" value="UniProtKB-KW"/>
</dbReference>
<dbReference type="EMBL" id="CP051141">
    <property type="protein sequence ID" value="QIW99230.1"/>
    <property type="molecule type" value="Genomic_DNA"/>
</dbReference>
<proteinExistence type="inferred from homology"/>
<evidence type="ECO:0000256" key="1">
    <source>
        <dbReference type="ARBA" id="ARBA00006265"/>
    </source>
</evidence>
<feature type="compositionally biased region" description="Basic and acidic residues" evidence="2">
    <location>
        <begin position="96"/>
        <end position="115"/>
    </location>
</feature>
<dbReference type="InterPro" id="IPR000504">
    <property type="entry name" value="RRM_dom"/>
</dbReference>
<keyword evidence="5" id="KW-1185">Reference proteome</keyword>
<accession>A0A6H0XX45</accession>
<dbReference type="GO" id="GO:0003723">
    <property type="term" value="F:RNA binding"/>
    <property type="evidence" value="ECO:0007669"/>
    <property type="project" value="InterPro"/>
</dbReference>
<protein>
    <recommendedName>
        <fullName evidence="3">RRM domain-containing protein</fullName>
    </recommendedName>
</protein>
<feature type="region of interest" description="Disordered" evidence="2">
    <location>
        <begin position="1"/>
        <end position="59"/>
    </location>
</feature>
<dbReference type="SMART" id="SM00360">
    <property type="entry name" value="RRM"/>
    <property type="match status" value="1"/>
</dbReference>
<dbReference type="AlphaFoldDB" id="A0A6H0XX45"/>
<evidence type="ECO:0000313" key="4">
    <source>
        <dbReference type="EMBL" id="QIW99230.1"/>
    </source>
</evidence>
<dbReference type="OrthoDB" id="10065185at2759"/>
<sequence length="354" mass="38496">MSAEDETFDIDLYGDDPEDDELPQYQAIAGNPQTHTDNITSSNDTIQTSDTAPVTSDRPVKALDAAHTSLNSTLSPLDVAHASSNAPGTQGVKRKAPTDEHDHDDSQQHDERPLDHGAQISLKLTDLQWWTTEEDLRYFCAQSHTEAELVEVAFGEHKQNGKSKGEAYLEFKTPQAAGMAKREIEEANAKLDAGSKANVTGKTKISVWYTAPGNPFRVRDGQSKKDIPSKYGQQGAYNNHNRGGYAGRGRGGYNARGGGQWSNQTNSNNSNNTFNNAMPGGYNNMGFAGFPAMAMNQSTMMNNMMGMMGMGMQGMMNARGGANMMNRGGWNNGQGYQQAGYDAGWDSSKKARKE</sequence>
<organism evidence="4 5">
    <name type="scientific">Peltaster fructicola</name>
    <dbReference type="NCBI Taxonomy" id="286661"/>
    <lineage>
        <taxon>Eukaryota</taxon>
        <taxon>Fungi</taxon>
        <taxon>Dikarya</taxon>
        <taxon>Ascomycota</taxon>
        <taxon>Pezizomycotina</taxon>
        <taxon>Dothideomycetes</taxon>
        <taxon>Dothideomycetes incertae sedis</taxon>
        <taxon>Peltaster</taxon>
    </lineage>
</organism>
<feature type="compositionally biased region" description="Acidic residues" evidence="2">
    <location>
        <begin position="1"/>
        <end position="22"/>
    </location>
</feature>
<evidence type="ECO:0000313" key="5">
    <source>
        <dbReference type="Proteomes" id="UP000503462"/>
    </source>
</evidence>
<reference evidence="4 5" key="1">
    <citation type="journal article" date="2016" name="Sci. Rep.">
        <title>Peltaster fructicola genome reveals evolution from an invasive phytopathogen to an ectophytic parasite.</title>
        <authorList>
            <person name="Xu C."/>
            <person name="Chen H."/>
            <person name="Gleason M.L."/>
            <person name="Xu J.R."/>
            <person name="Liu H."/>
            <person name="Zhang R."/>
            <person name="Sun G."/>
        </authorList>
    </citation>
    <scope>NUCLEOTIDE SEQUENCE [LARGE SCALE GENOMIC DNA]</scope>
    <source>
        <strain evidence="4 5">LNHT1506</strain>
    </source>
</reference>
<evidence type="ECO:0000256" key="2">
    <source>
        <dbReference type="SAM" id="MobiDB-lite"/>
    </source>
</evidence>
<dbReference type="InterPro" id="IPR012677">
    <property type="entry name" value="Nucleotide-bd_a/b_plait_sf"/>
</dbReference>
<dbReference type="GO" id="GO:0005634">
    <property type="term" value="C:nucleus"/>
    <property type="evidence" value="ECO:0007669"/>
    <property type="project" value="UniProtKB-SubCell"/>
</dbReference>
<feature type="compositionally biased region" description="Basic and acidic residues" evidence="2">
    <location>
        <begin position="217"/>
        <end position="228"/>
    </location>
</feature>
<dbReference type="PANTHER" id="PTHR23204">
    <property type="entry name" value="CLEAVAGE AND POLYADENYLATION SPECIFIC FACTOR"/>
    <property type="match status" value="1"/>
</dbReference>
<evidence type="ECO:0000259" key="3">
    <source>
        <dbReference type="SMART" id="SM00360"/>
    </source>
</evidence>
<feature type="region of interest" description="Disordered" evidence="2">
    <location>
        <begin position="216"/>
        <end position="241"/>
    </location>
</feature>
<dbReference type="InterPro" id="IPR034772">
    <property type="entry name" value="CPSF6/7"/>
</dbReference>
<dbReference type="SUPFAM" id="SSF54928">
    <property type="entry name" value="RNA-binding domain, RBD"/>
    <property type="match status" value="1"/>
</dbReference>
<dbReference type="InterPro" id="IPR035979">
    <property type="entry name" value="RBD_domain_sf"/>
</dbReference>
<gene>
    <name evidence="4" type="ORF">AMS68_004748</name>
</gene>
<dbReference type="Gene3D" id="3.30.70.330">
    <property type="match status" value="1"/>
</dbReference>
<comment type="similarity">
    <text evidence="1">Belongs to the RRM CPSF6/7 family.</text>
</comment>
<feature type="domain" description="RRM" evidence="3">
    <location>
        <begin position="121"/>
        <end position="200"/>
    </location>
</feature>